<keyword evidence="1" id="KW-0812">Transmembrane</keyword>
<feature type="transmembrane region" description="Helical" evidence="1">
    <location>
        <begin position="12"/>
        <end position="34"/>
    </location>
</feature>
<keyword evidence="1" id="KW-1133">Transmembrane helix</keyword>
<evidence type="ECO:0000259" key="2">
    <source>
        <dbReference type="Pfam" id="PF00144"/>
    </source>
</evidence>
<dbReference type="SUPFAM" id="SSF56601">
    <property type="entry name" value="beta-lactamase/transpeptidase-like"/>
    <property type="match status" value="1"/>
</dbReference>
<feature type="domain" description="Beta-lactamase-related" evidence="2">
    <location>
        <begin position="42"/>
        <end position="126"/>
    </location>
</feature>
<evidence type="ECO:0000256" key="1">
    <source>
        <dbReference type="SAM" id="Phobius"/>
    </source>
</evidence>
<dbReference type="EMBL" id="UINC01043572">
    <property type="protein sequence ID" value="SVB47788.1"/>
    <property type="molecule type" value="Genomic_DNA"/>
</dbReference>
<dbReference type="PANTHER" id="PTHR43283:SF3">
    <property type="entry name" value="BETA-LACTAMASE FAMILY PROTEIN (AFU_ORTHOLOGUE AFUA_5G07500)"/>
    <property type="match status" value="1"/>
</dbReference>
<gene>
    <name evidence="3" type="ORF">METZ01_LOCUS200642</name>
</gene>
<dbReference type="InterPro" id="IPR050789">
    <property type="entry name" value="Diverse_Enzym_Activities"/>
</dbReference>
<dbReference type="InterPro" id="IPR001466">
    <property type="entry name" value="Beta-lactam-related"/>
</dbReference>
<dbReference type="AlphaFoldDB" id="A0A382EAQ8"/>
<accession>A0A382EAQ8</accession>
<protein>
    <recommendedName>
        <fullName evidence="2">Beta-lactamase-related domain-containing protein</fullName>
    </recommendedName>
</protein>
<proteinExistence type="predicted"/>
<sequence>MTKNRRTSIIRLLLLISTIVSLFFVPWILVKAWILPLPHTVQEQVDEAISHGFDGIIVYVDQAGKPPAFYTAGWKDRDNKIPAAPDSLFKIASISKLYTAVAITKMAREQRLSLDDLLIDHFPELKDIMLF</sequence>
<evidence type="ECO:0000313" key="3">
    <source>
        <dbReference type="EMBL" id="SVB47788.1"/>
    </source>
</evidence>
<dbReference type="InterPro" id="IPR012338">
    <property type="entry name" value="Beta-lactam/transpept-like"/>
</dbReference>
<reference evidence="3" key="1">
    <citation type="submission" date="2018-05" db="EMBL/GenBank/DDBJ databases">
        <authorList>
            <person name="Lanie J.A."/>
            <person name="Ng W.-L."/>
            <person name="Kazmierczak K.M."/>
            <person name="Andrzejewski T.M."/>
            <person name="Davidsen T.M."/>
            <person name="Wayne K.J."/>
            <person name="Tettelin H."/>
            <person name="Glass J.I."/>
            <person name="Rusch D."/>
            <person name="Podicherti R."/>
            <person name="Tsui H.-C.T."/>
            <person name="Winkler M.E."/>
        </authorList>
    </citation>
    <scope>NUCLEOTIDE SEQUENCE</scope>
</reference>
<keyword evidence="1" id="KW-0472">Membrane</keyword>
<dbReference type="Pfam" id="PF00144">
    <property type="entry name" value="Beta-lactamase"/>
    <property type="match status" value="1"/>
</dbReference>
<dbReference type="Gene3D" id="3.40.710.10">
    <property type="entry name" value="DD-peptidase/beta-lactamase superfamily"/>
    <property type="match status" value="1"/>
</dbReference>
<name>A0A382EAQ8_9ZZZZ</name>
<dbReference type="PANTHER" id="PTHR43283">
    <property type="entry name" value="BETA-LACTAMASE-RELATED"/>
    <property type="match status" value="1"/>
</dbReference>
<organism evidence="3">
    <name type="scientific">marine metagenome</name>
    <dbReference type="NCBI Taxonomy" id="408172"/>
    <lineage>
        <taxon>unclassified sequences</taxon>
        <taxon>metagenomes</taxon>
        <taxon>ecological metagenomes</taxon>
    </lineage>
</organism>